<dbReference type="GeneID" id="103583120"/>
<dbReference type="PANTHER" id="PTHR11476">
    <property type="entry name" value="HISTIDYL-TRNA SYNTHETASE"/>
    <property type="match status" value="1"/>
</dbReference>
<name>A0ABM0Q311_GALVR</name>
<dbReference type="InterPro" id="IPR045864">
    <property type="entry name" value="aa-tRNA-synth_II/BPL/LPL"/>
</dbReference>
<protein>
    <recommendedName>
        <fullName evidence="1">Histidyl-tRNA synthetase</fullName>
    </recommendedName>
</protein>
<dbReference type="RefSeq" id="XP_008562752.1">
    <property type="nucleotide sequence ID" value="XM_008564530.1"/>
</dbReference>
<feature type="non-terminal residue" evidence="3">
    <location>
        <position position="149"/>
    </location>
</feature>
<keyword evidence="2" id="KW-1185">Reference proteome</keyword>
<dbReference type="Gene3D" id="3.30.930.10">
    <property type="entry name" value="Bira Bifunctional Protein, Domain 2"/>
    <property type="match status" value="1"/>
</dbReference>
<gene>
    <name evidence="3" type="primary">LOC103583120</name>
</gene>
<dbReference type="SUPFAM" id="SSF55681">
    <property type="entry name" value="Class II aaRS and biotin synthetases"/>
    <property type="match status" value="1"/>
</dbReference>
<accession>A0ABM0Q311</accession>
<organism evidence="2 3">
    <name type="scientific">Galeopterus variegatus</name>
    <name type="common">Malayan flying lemur</name>
    <name type="synonym">Cynocephalus variegatus</name>
    <dbReference type="NCBI Taxonomy" id="482537"/>
    <lineage>
        <taxon>Eukaryota</taxon>
        <taxon>Metazoa</taxon>
        <taxon>Chordata</taxon>
        <taxon>Craniata</taxon>
        <taxon>Vertebrata</taxon>
        <taxon>Euteleostomi</taxon>
        <taxon>Mammalia</taxon>
        <taxon>Eutheria</taxon>
        <taxon>Euarchontoglires</taxon>
        <taxon>Dermoptera</taxon>
        <taxon>Cynocephalidae</taxon>
        <taxon>Galeopterus</taxon>
    </lineage>
</organism>
<proteinExistence type="predicted"/>
<dbReference type="PANTHER" id="PTHR11476:SF7">
    <property type="entry name" value="HISTIDINE--TRNA LIGASE"/>
    <property type="match status" value="1"/>
</dbReference>
<evidence type="ECO:0000313" key="2">
    <source>
        <dbReference type="Proteomes" id="UP000694923"/>
    </source>
</evidence>
<evidence type="ECO:0000313" key="3">
    <source>
        <dbReference type="RefSeq" id="XP_008562752.1"/>
    </source>
</evidence>
<reference evidence="3" key="1">
    <citation type="submission" date="2025-08" db="UniProtKB">
        <authorList>
            <consortium name="RefSeq"/>
        </authorList>
    </citation>
    <scope>IDENTIFICATION</scope>
</reference>
<sequence>MDHSGMLVMLPFDLRVPFARYVARNNILNLKRYSIERVFRPRKLDRFHPKELLECAFDIVTSTTNSSLPTAEIIYTIYEIIQEFPALQERNYSIYLNHTMLLKAILLHCGIPEDKLSQVYVILYDAMTEKLTRREVEAKFCNLALSPNS</sequence>
<evidence type="ECO:0000256" key="1">
    <source>
        <dbReference type="ARBA" id="ARBA00030619"/>
    </source>
</evidence>
<dbReference type="Proteomes" id="UP000694923">
    <property type="component" value="Unplaced"/>
</dbReference>